<sequence length="410" mass="42190">MATPVSSPTTTTTETSAFPWIGLLTLAGAIFISVTSEFLPTGLLPEMASELDVSLSTAGFLVTVFAGTVVLATTPLAALTRRYSRKGLVVVVLGVLALANVLAAVAPTYEVLVGARVLGGLAHGLFWAVVAAYSAHLVPKQQLGKAIAITAGGGSAAFVLGVPVGTALGHALGWRVAFGIIAVVIVLLALAVIKFLPPVNHHVVLKTGEIPLPLRKDRSMRGIGFLCLIIVILITGQNIYYTYIAPWLIEAAGFSEDSVPFLLFLYGGAGAVGLVLAGFASDRFPKRGFAIALLSVMAAVVALALWSANPVVVVVAIVVWGTSFGGIPAMLQTRMLHTASFRTRDLAAALQTTAFNVGIGGGALVGGLLLDGSGITSLPGTLVLFVAVAFVLMVGSDALRTARARRALAS</sequence>
<feature type="transmembrane region" description="Helical" evidence="6">
    <location>
        <begin position="382"/>
        <end position="399"/>
    </location>
</feature>
<keyword evidence="2" id="KW-1003">Cell membrane</keyword>
<feature type="transmembrane region" description="Helical" evidence="6">
    <location>
        <begin position="223"/>
        <end position="241"/>
    </location>
</feature>
<evidence type="ECO:0000256" key="2">
    <source>
        <dbReference type="ARBA" id="ARBA00022475"/>
    </source>
</evidence>
<evidence type="ECO:0000256" key="5">
    <source>
        <dbReference type="ARBA" id="ARBA00023136"/>
    </source>
</evidence>
<feature type="domain" description="Major facilitator superfamily (MFS) profile" evidence="7">
    <location>
        <begin position="21"/>
        <end position="399"/>
    </location>
</feature>
<feature type="transmembrane region" description="Helical" evidence="6">
    <location>
        <begin position="288"/>
        <end position="306"/>
    </location>
</feature>
<protein>
    <submittedName>
        <fullName evidence="8">MFS transporter</fullName>
    </submittedName>
</protein>
<feature type="transmembrane region" description="Helical" evidence="6">
    <location>
        <begin position="59"/>
        <end position="80"/>
    </location>
</feature>
<feature type="transmembrane region" description="Helical" evidence="6">
    <location>
        <begin position="312"/>
        <end position="331"/>
    </location>
</feature>
<dbReference type="PANTHER" id="PTHR43124">
    <property type="entry name" value="PURINE EFFLUX PUMP PBUE"/>
    <property type="match status" value="1"/>
</dbReference>
<evidence type="ECO:0000256" key="6">
    <source>
        <dbReference type="SAM" id="Phobius"/>
    </source>
</evidence>
<feature type="transmembrane region" description="Helical" evidence="6">
    <location>
        <begin position="261"/>
        <end position="281"/>
    </location>
</feature>
<evidence type="ECO:0000256" key="4">
    <source>
        <dbReference type="ARBA" id="ARBA00022989"/>
    </source>
</evidence>
<evidence type="ECO:0000313" key="8">
    <source>
        <dbReference type="EMBL" id="RLQ83995.1"/>
    </source>
</evidence>
<feature type="transmembrane region" description="Helical" evidence="6">
    <location>
        <begin position="87"/>
        <end position="107"/>
    </location>
</feature>
<proteinExistence type="predicted"/>
<dbReference type="SUPFAM" id="SSF103473">
    <property type="entry name" value="MFS general substrate transporter"/>
    <property type="match status" value="1"/>
</dbReference>
<comment type="caution">
    <text evidence="8">The sequence shown here is derived from an EMBL/GenBank/DDBJ whole genome shotgun (WGS) entry which is preliminary data.</text>
</comment>
<dbReference type="OrthoDB" id="2810795at2"/>
<dbReference type="GO" id="GO:0005886">
    <property type="term" value="C:plasma membrane"/>
    <property type="evidence" value="ECO:0007669"/>
    <property type="project" value="UniProtKB-SubCell"/>
</dbReference>
<feature type="transmembrane region" description="Helical" evidence="6">
    <location>
        <begin position="352"/>
        <end position="370"/>
    </location>
</feature>
<gene>
    <name evidence="8" type="ORF">D9V28_07045</name>
</gene>
<dbReference type="InterPro" id="IPR036259">
    <property type="entry name" value="MFS_trans_sf"/>
</dbReference>
<keyword evidence="5 6" id="KW-0472">Membrane</keyword>
<dbReference type="Gene3D" id="1.20.1250.20">
    <property type="entry name" value="MFS general substrate transporter like domains"/>
    <property type="match status" value="1"/>
</dbReference>
<dbReference type="CDD" id="cd17324">
    <property type="entry name" value="MFS_NepI_like"/>
    <property type="match status" value="1"/>
</dbReference>
<keyword evidence="9" id="KW-1185">Reference proteome</keyword>
<dbReference type="PROSITE" id="PS50850">
    <property type="entry name" value="MFS"/>
    <property type="match status" value="1"/>
</dbReference>
<reference evidence="8 9" key="1">
    <citation type="submission" date="2018-10" db="EMBL/GenBank/DDBJ databases">
        <authorList>
            <person name="Li J."/>
        </authorList>
    </citation>
    <scope>NUCLEOTIDE SEQUENCE [LARGE SCALE GENOMIC DNA]</scope>
    <source>
        <strain evidence="8 9">ZD1-4</strain>
    </source>
</reference>
<dbReference type="PANTHER" id="PTHR43124:SF3">
    <property type="entry name" value="CHLORAMPHENICOL EFFLUX PUMP RV0191"/>
    <property type="match status" value="1"/>
</dbReference>
<evidence type="ECO:0000259" key="7">
    <source>
        <dbReference type="PROSITE" id="PS50850"/>
    </source>
</evidence>
<feature type="transmembrane region" description="Helical" evidence="6">
    <location>
        <begin position="113"/>
        <end position="134"/>
    </location>
</feature>
<organism evidence="8 9">
    <name type="scientific">Mycetocola zhadangensis</name>
    <dbReference type="NCBI Taxonomy" id="1164595"/>
    <lineage>
        <taxon>Bacteria</taxon>
        <taxon>Bacillati</taxon>
        <taxon>Actinomycetota</taxon>
        <taxon>Actinomycetes</taxon>
        <taxon>Micrococcales</taxon>
        <taxon>Microbacteriaceae</taxon>
        <taxon>Mycetocola</taxon>
    </lineage>
</organism>
<dbReference type="EMBL" id="RCWJ01000002">
    <property type="protein sequence ID" value="RLQ83995.1"/>
    <property type="molecule type" value="Genomic_DNA"/>
</dbReference>
<dbReference type="GO" id="GO:0022857">
    <property type="term" value="F:transmembrane transporter activity"/>
    <property type="evidence" value="ECO:0007669"/>
    <property type="project" value="InterPro"/>
</dbReference>
<name>A0A3L7J181_9MICO</name>
<evidence type="ECO:0000256" key="3">
    <source>
        <dbReference type="ARBA" id="ARBA00022692"/>
    </source>
</evidence>
<dbReference type="InterPro" id="IPR050189">
    <property type="entry name" value="MFS_Efflux_Transporters"/>
</dbReference>
<evidence type="ECO:0000256" key="1">
    <source>
        <dbReference type="ARBA" id="ARBA00004651"/>
    </source>
</evidence>
<dbReference type="InterPro" id="IPR011701">
    <property type="entry name" value="MFS"/>
</dbReference>
<keyword evidence="4 6" id="KW-1133">Transmembrane helix</keyword>
<feature type="transmembrane region" description="Helical" evidence="6">
    <location>
        <begin position="174"/>
        <end position="196"/>
    </location>
</feature>
<keyword evidence="3 6" id="KW-0812">Transmembrane</keyword>
<dbReference type="Pfam" id="PF07690">
    <property type="entry name" value="MFS_1"/>
    <property type="match status" value="1"/>
</dbReference>
<dbReference type="Proteomes" id="UP000282460">
    <property type="component" value="Unassembled WGS sequence"/>
</dbReference>
<evidence type="ECO:0000313" key="9">
    <source>
        <dbReference type="Proteomes" id="UP000282460"/>
    </source>
</evidence>
<feature type="transmembrane region" description="Helical" evidence="6">
    <location>
        <begin position="20"/>
        <end position="39"/>
    </location>
</feature>
<accession>A0A3L7J181</accession>
<feature type="transmembrane region" description="Helical" evidence="6">
    <location>
        <begin position="146"/>
        <end position="168"/>
    </location>
</feature>
<dbReference type="InterPro" id="IPR020846">
    <property type="entry name" value="MFS_dom"/>
</dbReference>
<comment type="subcellular location">
    <subcellularLocation>
        <location evidence="1">Cell membrane</location>
        <topology evidence="1">Multi-pass membrane protein</topology>
    </subcellularLocation>
</comment>
<dbReference type="AlphaFoldDB" id="A0A3L7J181"/>